<dbReference type="EMBL" id="CM047907">
    <property type="protein sequence ID" value="KAJ0083247.1"/>
    <property type="molecule type" value="Genomic_DNA"/>
</dbReference>
<gene>
    <name evidence="1" type="ORF">Patl1_31317</name>
</gene>
<comment type="caution">
    <text evidence="1">The sequence shown here is derived from an EMBL/GenBank/DDBJ whole genome shotgun (WGS) entry which is preliminary data.</text>
</comment>
<protein>
    <submittedName>
        <fullName evidence="1">Uncharacterized protein</fullName>
    </submittedName>
</protein>
<keyword evidence="2" id="KW-1185">Reference proteome</keyword>
<proteinExistence type="predicted"/>
<name>A0ACC1A8V3_9ROSI</name>
<evidence type="ECO:0000313" key="1">
    <source>
        <dbReference type="EMBL" id="KAJ0083247.1"/>
    </source>
</evidence>
<sequence length="690" mass="78256">MDTLLEGYSSSMNHLQVDRGLVDQFELNPDLIDPLDPCFLPTNPNPPSDFSPSSSIDKYGDPADISEPFHATLRYINYMLMEKDLEDKTCMLQDSLALQAAEKSFYDVLGQKYPTSTIHYPSCYNSENPDNYCNTSSSADNSNSSTTANNLVHLNCTRNQSSLIDSPESTFLVPNLCSEIHHFGLFSRGKVSNSLSNDDTVVPNTGLLYSGEEVVASIAKDITHSSNHYQLEGCNYLEGGRRNKHFAHSLSEHEPLEVFDEVLLCKCENKSVPCLIHGLWQDGSSEKVQQIGQSKGSNSGTTRTKKKGKKREVVDLWTLLTTCAQAVASYDQRTATQLLKQIRQHSSPFGDGTQRLAYYFAKGLEARLAGTQTPISIHLYSRASAADMIQAYKVYVTSCPFDRISFFMANRTILKLSEKATRLHIIDFGIGYGFQWPCLIQRASKRPGGPPRIRITGIDFPQPGFRPAERVEETGQRLKSYCERFNVPFEYNAIAEKWQNIQFEDLKIDTEEITVVNSTYRMKHLPDDTGLIKSPRDAVLELIKKINPNIFIHGVVNGTHDAPFFLARFREALFHFSTLFDMFEANVPREDQGRMLFEREIYGKDSMNVIACEGIERDERPEAYKHWQSRNLRIGFEQLALDKDILKSVKTLGKLNYHKDFVIDEVGQWMLQGWKGRITHALSLWRPVQD</sequence>
<organism evidence="1 2">
    <name type="scientific">Pistacia atlantica</name>
    <dbReference type="NCBI Taxonomy" id="434234"/>
    <lineage>
        <taxon>Eukaryota</taxon>
        <taxon>Viridiplantae</taxon>
        <taxon>Streptophyta</taxon>
        <taxon>Embryophyta</taxon>
        <taxon>Tracheophyta</taxon>
        <taxon>Spermatophyta</taxon>
        <taxon>Magnoliopsida</taxon>
        <taxon>eudicotyledons</taxon>
        <taxon>Gunneridae</taxon>
        <taxon>Pentapetalae</taxon>
        <taxon>rosids</taxon>
        <taxon>malvids</taxon>
        <taxon>Sapindales</taxon>
        <taxon>Anacardiaceae</taxon>
        <taxon>Pistacia</taxon>
    </lineage>
</organism>
<accession>A0ACC1A8V3</accession>
<dbReference type="Proteomes" id="UP001164250">
    <property type="component" value="Chromosome 11"/>
</dbReference>
<reference evidence="2" key="1">
    <citation type="journal article" date="2023" name="G3 (Bethesda)">
        <title>Genome assembly and association tests identify interacting loci associated with vigor, precocity, and sex in interspecific pistachio rootstocks.</title>
        <authorList>
            <person name="Palmer W."/>
            <person name="Jacygrad E."/>
            <person name="Sagayaradj S."/>
            <person name="Cavanaugh K."/>
            <person name="Han R."/>
            <person name="Bertier L."/>
            <person name="Beede B."/>
            <person name="Kafkas S."/>
            <person name="Golino D."/>
            <person name="Preece J."/>
            <person name="Michelmore R."/>
        </authorList>
    </citation>
    <scope>NUCLEOTIDE SEQUENCE [LARGE SCALE GENOMIC DNA]</scope>
</reference>
<evidence type="ECO:0000313" key="2">
    <source>
        <dbReference type="Proteomes" id="UP001164250"/>
    </source>
</evidence>